<organism evidence="2 3">
    <name type="scientific">Purpureocillium takamizusanense</name>
    <dbReference type="NCBI Taxonomy" id="2060973"/>
    <lineage>
        <taxon>Eukaryota</taxon>
        <taxon>Fungi</taxon>
        <taxon>Dikarya</taxon>
        <taxon>Ascomycota</taxon>
        <taxon>Pezizomycotina</taxon>
        <taxon>Sordariomycetes</taxon>
        <taxon>Hypocreomycetidae</taxon>
        <taxon>Hypocreales</taxon>
        <taxon>Ophiocordycipitaceae</taxon>
        <taxon>Purpureocillium</taxon>
    </lineage>
</organism>
<dbReference type="Proteomes" id="UP000829364">
    <property type="component" value="Chromosome 2"/>
</dbReference>
<dbReference type="GeneID" id="72064665"/>
<keyword evidence="3" id="KW-1185">Reference proteome</keyword>
<sequence>MSARRLHWHPGRAAGEETPGPEPSRRPGQPSPIQSICLLAAVRFVSSFPLCISSSLVNILTHHPHAFHHQGPPSSLFGAPNSLQAVDFASDFAFAFHPSFLFSPRLSLSLSRFVTRFSTPSSAPSSNIYNFFLPTNTSASFMT</sequence>
<dbReference type="AlphaFoldDB" id="A0A9Q8V936"/>
<name>A0A9Q8V936_9HYPO</name>
<evidence type="ECO:0000256" key="1">
    <source>
        <dbReference type="SAM" id="MobiDB-lite"/>
    </source>
</evidence>
<evidence type="ECO:0000313" key="2">
    <source>
        <dbReference type="EMBL" id="UNI16251.1"/>
    </source>
</evidence>
<dbReference type="KEGG" id="ptkz:JDV02_002705"/>
<reference evidence="2" key="1">
    <citation type="submission" date="2021-11" db="EMBL/GenBank/DDBJ databases">
        <title>Purpureocillium_takamizusanense_genome.</title>
        <authorList>
            <person name="Nguyen N.-H."/>
        </authorList>
    </citation>
    <scope>NUCLEOTIDE SEQUENCE</scope>
    <source>
        <strain evidence="2">PT3</strain>
    </source>
</reference>
<gene>
    <name evidence="2" type="ORF">JDV02_002705</name>
</gene>
<proteinExistence type="predicted"/>
<dbReference type="EMBL" id="CP086355">
    <property type="protein sequence ID" value="UNI16251.1"/>
    <property type="molecule type" value="Genomic_DNA"/>
</dbReference>
<dbReference type="RefSeq" id="XP_047839732.1">
    <property type="nucleotide sequence ID" value="XM_047983760.1"/>
</dbReference>
<evidence type="ECO:0000313" key="3">
    <source>
        <dbReference type="Proteomes" id="UP000829364"/>
    </source>
</evidence>
<accession>A0A9Q8V936</accession>
<feature type="compositionally biased region" description="Basic residues" evidence="1">
    <location>
        <begin position="1"/>
        <end position="10"/>
    </location>
</feature>
<protein>
    <submittedName>
        <fullName evidence="2">Uncharacterized protein</fullName>
    </submittedName>
</protein>
<feature type="region of interest" description="Disordered" evidence="1">
    <location>
        <begin position="1"/>
        <end position="30"/>
    </location>
</feature>